<evidence type="ECO:0000313" key="1">
    <source>
        <dbReference type="EMBL" id="REF31032.1"/>
    </source>
</evidence>
<evidence type="ECO:0000313" key="2">
    <source>
        <dbReference type="Proteomes" id="UP000256253"/>
    </source>
</evidence>
<keyword evidence="2" id="KW-1185">Reference proteome</keyword>
<dbReference type="Proteomes" id="UP000256253">
    <property type="component" value="Unassembled WGS sequence"/>
</dbReference>
<gene>
    <name evidence="1" type="ORF">DFJ65_2073</name>
</gene>
<organism evidence="1 2">
    <name type="scientific">Calidifontibacter indicus</name>
    <dbReference type="NCBI Taxonomy" id="419650"/>
    <lineage>
        <taxon>Bacteria</taxon>
        <taxon>Bacillati</taxon>
        <taxon>Actinomycetota</taxon>
        <taxon>Actinomycetes</taxon>
        <taxon>Micrococcales</taxon>
        <taxon>Dermacoccaceae</taxon>
        <taxon>Calidifontibacter</taxon>
    </lineage>
</organism>
<dbReference type="AlphaFoldDB" id="A0A3D9UNM4"/>
<name>A0A3D9UNM4_9MICO</name>
<dbReference type="EMBL" id="QTUA01000001">
    <property type="protein sequence ID" value="REF31032.1"/>
    <property type="molecule type" value="Genomic_DNA"/>
</dbReference>
<proteinExistence type="predicted"/>
<dbReference type="RefSeq" id="WP_170144060.1">
    <property type="nucleotide sequence ID" value="NZ_CBDRMH010000009.1"/>
</dbReference>
<comment type="caution">
    <text evidence="1">The sequence shown here is derived from an EMBL/GenBank/DDBJ whole genome shotgun (WGS) entry which is preliminary data.</text>
</comment>
<protein>
    <submittedName>
        <fullName evidence="1">Uncharacterized protein</fullName>
    </submittedName>
</protein>
<accession>A0A3D9UNM4</accession>
<sequence>MIETIATFVVGAALAGLAVFAGVNSATSAEVPKAKQSQSVAVYDGN</sequence>
<reference evidence="1 2" key="1">
    <citation type="submission" date="2018-08" db="EMBL/GenBank/DDBJ databases">
        <title>Sequencing the genomes of 1000 actinobacteria strains.</title>
        <authorList>
            <person name="Klenk H.-P."/>
        </authorList>
    </citation>
    <scope>NUCLEOTIDE SEQUENCE [LARGE SCALE GENOMIC DNA]</scope>
    <source>
        <strain evidence="1 2">DSM 22967</strain>
    </source>
</reference>